<protein>
    <submittedName>
        <fullName evidence="1">Uncharacterized protein</fullName>
    </submittedName>
</protein>
<reference evidence="1" key="1">
    <citation type="journal article" date="2016" name="Nat. Genet.">
        <title>A high-quality carrot genome assembly provides new insights into carotenoid accumulation and asterid genome evolution.</title>
        <authorList>
            <person name="Iorizzo M."/>
            <person name="Ellison S."/>
            <person name="Senalik D."/>
            <person name="Zeng P."/>
            <person name="Satapoomin P."/>
            <person name="Huang J."/>
            <person name="Bowman M."/>
            <person name="Iovene M."/>
            <person name="Sanseverino W."/>
            <person name="Cavagnaro P."/>
            <person name="Yildiz M."/>
            <person name="Macko-Podgorni A."/>
            <person name="Moranska E."/>
            <person name="Grzebelus E."/>
            <person name="Grzebelus D."/>
            <person name="Ashrafi H."/>
            <person name="Zheng Z."/>
            <person name="Cheng S."/>
            <person name="Spooner D."/>
            <person name="Van Deynze A."/>
            <person name="Simon P."/>
        </authorList>
    </citation>
    <scope>NUCLEOTIDE SEQUENCE</scope>
    <source>
        <tissue evidence="1">Leaf</tissue>
    </source>
</reference>
<reference evidence="1" key="2">
    <citation type="submission" date="2022-03" db="EMBL/GenBank/DDBJ databases">
        <title>Draft title - Genomic analysis of global carrot germplasm unveils the trajectory of domestication and the origin of high carotenoid orange carrot.</title>
        <authorList>
            <person name="Iorizzo M."/>
            <person name="Ellison S."/>
            <person name="Senalik D."/>
            <person name="Macko-Podgorni A."/>
            <person name="Grzebelus D."/>
            <person name="Bostan H."/>
            <person name="Rolling W."/>
            <person name="Curaba J."/>
            <person name="Simon P."/>
        </authorList>
    </citation>
    <scope>NUCLEOTIDE SEQUENCE</scope>
    <source>
        <tissue evidence="1">Leaf</tissue>
    </source>
</reference>
<dbReference type="Proteomes" id="UP000077755">
    <property type="component" value="Chromosome 9"/>
</dbReference>
<evidence type="ECO:0000313" key="1">
    <source>
        <dbReference type="EMBL" id="WOH13766.1"/>
    </source>
</evidence>
<sequence>MHHNTTLFSVNTDTLEPRSKIQQSHTYPHTHMQFNPQSSLSPRIPLCRKQCRHTFIPKFSQSVLTTQQPHSCNMSPYDAISSCVLKLALASHPRFVTDSTITASATELSPTISLQRHRASTLQSIQPASPLI</sequence>
<gene>
    <name evidence="1" type="ORF">DCAR_0933277</name>
</gene>
<name>A0A175YDQ8_DAUCS</name>
<keyword evidence="2" id="KW-1185">Reference proteome</keyword>
<proteinExistence type="predicted"/>
<evidence type="ECO:0000313" key="2">
    <source>
        <dbReference type="Proteomes" id="UP000077755"/>
    </source>
</evidence>
<dbReference type="AlphaFoldDB" id="A0A175YDQ8"/>
<accession>A0A175YDQ8</accession>
<dbReference type="Gramene" id="KZM81351">
    <property type="protein sequence ID" value="KZM81351"/>
    <property type="gene ID" value="DCAR_028964"/>
</dbReference>
<organism evidence="1 2">
    <name type="scientific">Daucus carota subsp. sativus</name>
    <name type="common">Carrot</name>
    <dbReference type="NCBI Taxonomy" id="79200"/>
    <lineage>
        <taxon>Eukaryota</taxon>
        <taxon>Viridiplantae</taxon>
        <taxon>Streptophyta</taxon>
        <taxon>Embryophyta</taxon>
        <taxon>Tracheophyta</taxon>
        <taxon>Spermatophyta</taxon>
        <taxon>Magnoliopsida</taxon>
        <taxon>eudicotyledons</taxon>
        <taxon>Gunneridae</taxon>
        <taxon>Pentapetalae</taxon>
        <taxon>asterids</taxon>
        <taxon>campanulids</taxon>
        <taxon>Apiales</taxon>
        <taxon>Apiaceae</taxon>
        <taxon>Apioideae</taxon>
        <taxon>Scandiceae</taxon>
        <taxon>Daucinae</taxon>
        <taxon>Daucus</taxon>
        <taxon>Daucus sect. Daucus</taxon>
    </lineage>
</organism>
<dbReference type="EMBL" id="CP093351">
    <property type="protein sequence ID" value="WOH13766.1"/>
    <property type="molecule type" value="Genomic_DNA"/>
</dbReference>